<dbReference type="Pfam" id="PF17917">
    <property type="entry name" value="RT_RNaseH"/>
    <property type="match status" value="1"/>
</dbReference>
<dbReference type="InterPro" id="IPR001969">
    <property type="entry name" value="Aspartic_peptidase_AS"/>
</dbReference>
<dbReference type="SUPFAM" id="SSF56672">
    <property type="entry name" value="DNA/RNA polymerases"/>
    <property type="match status" value="1"/>
</dbReference>
<evidence type="ECO:0000256" key="7">
    <source>
        <dbReference type="ARBA" id="ARBA00022918"/>
    </source>
</evidence>
<dbReference type="CDD" id="cd00303">
    <property type="entry name" value="retropepsin_like"/>
    <property type="match status" value="1"/>
</dbReference>
<feature type="compositionally biased region" description="Polar residues" evidence="8">
    <location>
        <begin position="769"/>
        <end position="784"/>
    </location>
</feature>
<evidence type="ECO:0000256" key="3">
    <source>
        <dbReference type="ARBA" id="ARBA00022695"/>
    </source>
</evidence>
<evidence type="ECO:0000256" key="6">
    <source>
        <dbReference type="ARBA" id="ARBA00022801"/>
    </source>
</evidence>
<dbReference type="GO" id="GO:0006508">
    <property type="term" value="P:proteolysis"/>
    <property type="evidence" value="ECO:0007669"/>
    <property type="project" value="InterPro"/>
</dbReference>
<keyword evidence="2" id="KW-0808">Transferase</keyword>
<dbReference type="InterPro" id="IPR021109">
    <property type="entry name" value="Peptidase_aspartic_dom_sf"/>
</dbReference>
<feature type="compositionally biased region" description="Low complexity" evidence="8">
    <location>
        <begin position="826"/>
        <end position="835"/>
    </location>
</feature>
<protein>
    <recommendedName>
        <fullName evidence="1">RNA-directed DNA polymerase</fullName>
        <ecNumber evidence="1">2.7.7.49</ecNumber>
    </recommendedName>
</protein>
<dbReference type="AlphaFoldDB" id="A0A815LF05"/>
<dbReference type="InterPro" id="IPR050951">
    <property type="entry name" value="Retrovirus_Pol_polyprotein"/>
</dbReference>
<dbReference type="PROSITE" id="PS50878">
    <property type="entry name" value="RT_POL"/>
    <property type="match status" value="1"/>
</dbReference>
<dbReference type="SUPFAM" id="SSF50630">
    <property type="entry name" value="Acid proteases"/>
    <property type="match status" value="1"/>
</dbReference>
<keyword evidence="11" id="KW-1185">Reference proteome</keyword>
<proteinExistence type="predicted"/>
<dbReference type="EMBL" id="CAJNOL010001713">
    <property type="protein sequence ID" value="CAF1408428.1"/>
    <property type="molecule type" value="Genomic_DNA"/>
</dbReference>
<feature type="domain" description="Reverse transcriptase" evidence="9">
    <location>
        <begin position="353"/>
        <end position="532"/>
    </location>
</feature>
<evidence type="ECO:0000256" key="1">
    <source>
        <dbReference type="ARBA" id="ARBA00012493"/>
    </source>
</evidence>
<gene>
    <name evidence="10" type="ORF">JXQ802_LOCUS35130</name>
</gene>
<evidence type="ECO:0000259" key="9">
    <source>
        <dbReference type="PROSITE" id="PS50878"/>
    </source>
</evidence>
<comment type="caution">
    <text evidence="10">The sequence shown here is derived from an EMBL/GenBank/DDBJ whole genome shotgun (WGS) entry which is preliminary data.</text>
</comment>
<organism evidence="10 11">
    <name type="scientific">Rotaria sordida</name>
    <dbReference type="NCBI Taxonomy" id="392033"/>
    <lineage>
        <taxon>Eukaryota</taxon>
        <taxon>Metazoa</taxon>
        <taxon>Spiralia</taxon>
        <taxon>Gnathifera</taxon>
        <taxon>Rotifera</taxon>
        <taxon>Eurotatoria</taxon>
        <taxon>Bdelloidea</taxon>
        <taxon>Philodinida</taxon>
        <taxon>Philodinidae</taxon>
        <taxon>Rotaria</taxon>
    </lineage>
</organism>
<keyword evidence="4" id="KW-0540">Nuclease</keyword>
<evidence type="ECO:0000256" key="5">
    <source>
        <dbReference type="ARBA" id="ARBA00022759"/>
    </source>
</evidence>
<dbReference type="Gene3D" id="2.40.70.10">
    <property type="entry name" value="Acid Proteases"/>
    <property type="match status" value="1"/>
</dbReference>
<dbReference type="Pfam" id="PF00078">
    <property type="entry name" value="RVT_1"/>
    <property type="match status" value="1"/>
</dbReference>
<feature type="region of interest" description="Disordered" evidence="8">
    <location>
        <begin position="745"/>
        <end position="784"/>
    </location>
</feature>
<dbReference type="Proteomes" id="UP000663870">
    <property type="component" value="Unassembled WGS sequence"/>
</dbReference>
<feature type="compositionally biased region" description="Polar residues" evidence="8">
    <location>
        <begin position="797"/>
        <end position="825"/>
    </location>
</feature>
<evidence type="ECO:0000256" key="4">
    <source>
        <dbReference type="ARBA" id="ARBA00022722"/>
    </source>
</evidence>
<dbReference type="InterPro" id="IPR043128">
    <property type="entry name" value="Rev_trsase/Diguanyl_cyclase"/>
</dbReference>
<sequence length="852" mass="97183">MPSSSTSPNPFFIHAQINHTYHNILLDTGSSITIIHNRFLQRIYHNTFEPSQNSYISANCTTINIIGKVQLEIKISGLSTFVTASVASSLVTDVLVGTDWINQYVLCLDVSTRRLTLQDTTGHTTTTSLIQSNNTSCCTVRLLDQITIPQYSESIITATVHLPDSSNLLFEPSSSFNQKAVILPTALITVTNSQTHLTIVNTTSHPYTLSSNTCLGTVSSSSLICATTSQHQFQSSKIHHRSPNSSHKCYVCHQIFLSQNNLFHHLRVQCYPPELRHQIETLTRHIDSTSHRKKIQDVLWKYGKLFDLRQPSKINITLDHVIDTDQHRPIYTPPYRRSPQDHQTITEETAKLLKQDSIEPSTSPWCSPVVLVRKKDGTTRFCVDYRKLNDITVKDSFPLPRIEDIFDQLSQSTCFTTLDFKSGYFQIPLAIHDRPKTAFSTRDNHYQFKVLPQGVKNGPPTFQRIVNQILGPARWKHCLAYLDDVVIFSRTFEDHVSHLDEILCLLHTHNFRLSFEKCTIATDNIDYLGHHICRGEIRPNNDNIRGLLETSTPTTPKEIFRFLKGAEYYRKFIPNFSRIASPLYKYNPSSYTHPSNSKSTLFKLSTEEQAAFEQLKHILTTDLVLRLPNNQLPFKIQTDASQLGIGAVLLQTYPEGDRPICYMSKKLTPTQQRWSPIEQECYAIIKAVEFWHHYLHGHHFILESDHKPLEALMRKSQMNDKCERWRLRLQSYDFTIKHIKGKSNTMPDYLSRSPVDHAEDDMDDKALPTSISIGTQTDASDNDTLLTSSIVGMVTTRSRSRQLAQSDHHTTTQSNINRSDIQNHQSTSSNSTITTDDPRIEYTGNIDQLKQA</sequence>
<dbReference type="CDD" id="cd01647">
    <property type="entry name" value="RT_LTR"/>
    <property type="match status" value="1"/>
</dbReference>
<dbReference type="GO" id="GO:0004190">
    <property type="term" value="F:aspartic-type endopeptidase activity"/>
    <property type="evidence" value="ECO:0007669"/>
    <property type="project" value="InterPro"/>
</dbReference>
<dbReference type="InterPro" id="IPR041373">
    <property type="entry name" value="RT_RNaseH"/>
</dbReference>
<dbReference type="PANTHER" id="PTHR37984:SF5">
    <property type="entry name" value="PROTEIN NYNRIN-LIKE"/>
    <property type="match status" value="1"/>
</dbReference>
<dbReference type="FunFam" id="3.10.20.370:FF:000001">
    <property type="entry name" value="Retrovirus-related Pol polyprotein from transposon 17.6-like protein"/>
    <property type="match status" value="1"/>
</dbReference>
<dbReference type="Gene3D" id="3.30.70.270">
    <property type="match status" value="2"/>
</dbReference>
<dbReference type="PROSITE" id="PS00141">
    <property type="entry name" value="ASP_PROTEASE"/>
    <property type="match status" value="1"/>
</dbReference>
<dbReference type="CDD" id="cd09274">
    <property type="entry name" value="RNase_HI_RT_Ty3"/>
    <property type="match status" value="1"/>
</dbReference>
<keyword evidence="5" id="KW-0255">Endonuclease</keyword>
<dbReference type="Gene3D" id="3.10.10.10">
    <property type="entry name" value="HIV Type 1 Reverse Transcriptase, subunit A, domain 1"/>
    <property type="match status" value="1"/>
</dbReference>
<evidence type="ECO:0000256" key="2">
    <source>
        <dbReference type="ARBA" id="ARBA00022679"/>
    </source>
</evidence>
<keyword evidence="6" id="KW-0378">Hydrolase</keyword>
<name>A0A815LF05_9BILA</name>
<dbReference type="InterPro" id="IPR000477">
    <property type="entry name" value="RT_dom"/>
</dbReference>
<accession>A0A815LF05</accession>
<dbReference type="PANTHER" id="PTHR37984">
    <property type="entry name" value="PROTEIN CBG26694"/>
    <property type="match status" value="1"/>
</dbReference>
<reference evidence="10" key="1">
    <citation type="submission" date="2021-02" db="EMBL/GenBank/DDBJ databases">
        <authorList>
            <person name="Nowell W R."/>
        </authorList>
    </citation>
    <scope>NUCLEOTIDE SEQUENCE</scope>
</reference>
<feature type="region of interest" description="Disordered" evidence="8">
    <location>
        <begin position="797"/>
        <end position="852"/>
    </location>
</feature>
<evidence type="ECO:0000313" key="11">
    <source>
        <dbReference type="Proteomes" id="UP000663870"/>
    </source>
</evidence>
<dbReference type="GO" id="GO:0003964">
    <property type="term" value="F:RNA-directed DNA polymerase activity"/>
    <property type="evidence" value="ECO:0007669"/>
    <property type="project" value="UniProtKB-KW"/>
</dbReference>
<keyword evidence="7" id="KW-0695">RNA-directed DNA polymerase</keyword>
<evidence type="ECO:0000256" key="8">
    <source>
        <dbReference type="SAM" id="MobiDB-lite"/>
    </source>
</evidence>
<dbReference type="GO" id="GO:0004519">
    <property type="term" value="F:endonuclease activity"/>
    <property type="evidence" value="ECO:0007669"/>
    <property type="project" value="UniProtKB-KW"/>
</dbReference>
<dbReference type="EC" id="2.7.7.49" evidence="1"/>
<dbReference type="FunFam" id="3.30.70.270:FF:000020">
    <property type="entry name" value="Transposon Tf2-6 polyprotein-like Protein"/>
    <property type="match status" value="1"/>
</dbReference>
<keyword evidence="3" id="KW-0548">Nucleotidyltransferase</keyword>
<dbReference type="InterPro" id="IPR043502">
    <property type="entry name" value="DNA/RNA_pol_sf"/>
</dbReference>
<evidence type="ECO:0000313" key="10">
    <source>
        <dbReference type="EMBL" id="CAF1408428.1"/>
    </source>
</evidence>
<dbReference type="Pfam" id="PF13975">
    <property type="entry name" value="gag-asp_proteas"/>
    <property type="match status" value="1"/>
</dbReference>